<evidence type="ECO:0008006" key="10">
    <source>
        <dbReference type="Google" id="ProtNLM"/>
    </source>
</evidence>
<evidence type="ECO:0000256" key="7">
    <source>
        <dbReference type="SAM" id="SignalP"/>
    </source>
</evidence>
<evidence type="ECO:0000256" key="3">
    <source>
        <dbReference type="ARBA" id="ARBA00022614"/>
    </source>
</evidence>
<evidence type="ECO:0000313" key="8">
    <source>
        <dbReference type="EMBL" id="RAL42196.1"/>
    </source>
</evidence>
<dbReference type="SMART" id="SM00369">
    <property type="entry name" value="LRR_TYP"/>
    <property type="match status" value="4"/>
</dbReference>
<dbReference type="InterPro" id="IPR032675">
    <property type="entry name" value="LRR_dom_sf"/>
</dbReference>
<keyword evidence="6" id="KW-0472">Membrane</keyword>
<dbReference type="FunFam" id="3.80.10.10:FF:000299">
    <property type="entry name" value="Piriformospora indica-insensitive protein 2"/>
    <property type="match status" value="1"/>
</dbReference>
<gene>
    <name evidence="8" type="ORF">DM860_011979</name>
</gene>
<dbReference type="Pfam" id="PF00560">
    <property type="entry name" value="LRR_1"/>
    <property type="match status" value="2"/>
</dbReference>
<sequence>MAKFPLFSSSGPVFSSMFFFFFAAAVLVLLSASNFVASQPPLGSPEQEAVYRVLESVSPGVRWRSLFPDDLCSAAPHGVVCDVFEEGDGNASASASGGGSGTSHITELNFGYVSDYSPNPPCAPKSTLDHSLLARFTRLRKLFFYQCFTQTNVSFPDLSPLGPTLEEVVFIDNPALTGSLRGNIGHLKALRRFVLTGSNVSGDIPAEFRDFTGIEQVTLSRNKLMGNIPADFPAMKKLRVLDLSQNEFSGAVPLSIGNLTQLLKLDLSFNRFSGEIPGTLSSLKELEFLDLSYNGFAGSGFPSFVSEMPGLKEVYLSGNMLGGEIPPEIWEHMGGILGIGLSGTGLVGKIPVSMGVHLRNVNYLGLDNNRLEGTVPEEFGALELVNELNLENNNLSGKVPFSPEFATKVGEKLKLHGNPHLCVDEGLRSAQLAGGSLGTLKLCSKPPFIPQRVPLPNASPAIHASTVVKILGALCLFF</sequence>
<evidence type="ECO:0000256" key="2">
    <source>
        <dbReference type="ARBA" id="ARBA00022475"/>
    </source>
</evidence>
<feature type="chain" id="PRO_5016300711" description="Leucine-rich repeat-containing N-terminal plant-type domain-containing protein" evidence="7">
    <location>
        <begin position="39"/>
        <end position="478"/>
    </location>
</feature>
<evidence type="ECO:0000256" key="5">
    <source>
        <dbReference type="ARBA" id="ARBA00022737"/>
    </source>
</evidence>
<dbReference type="Pfam" id="PF13855">
    <property type="entry name" value="LRR_8"/>
    <property type="match status" value="1"/>
</dbReference>
<keyword evidence="2" id="KW-1003">Cell membrane</keyword>
<keyword evidence="5" id="KW-0677">Repeat</keyword>
<comment type="caution">
    <text evidence="8">The sequence shown here is derived from an EMBL/GenBank/DDBJ whole genome shotgun (WGS) entry which is preliminary data.</text>
</comment>
<dbReference type="InterPro" id="IPR003591">
    <property type="entry name" value="Leu-rich_rpt_typical-subtyp"/>
</dbReference>
<dbReference type="Gene3D" id="3.80.10.10">
    <property type="entry name" value="Ribonuclease Inhibitor"/>
    <property type="match status" value="1"/>
</dbReference>
<dbReference type="InterPro" id="IPR051848">
    <property type="entry name" value="PGIP"/>
</dbReference>
<dbReference type="Proteomes" id="UP000249390">
    <property type="component" value="Unassembled WGS sequence"/>
</dbReference>
<dbReference type="AlphaFoldDB" id="A0A328D9N0"/>
<protein>
    <recommendedName>
        <fullName evidence="10">Leucine-rich repeat-containing N-terminal plant-type domain-containing protein</fullName>
    </recommendedName>
</protein>
<proteinExistence type="predicted"/>
<dbReference type="GO" id="GO:0005886">
    <property type="term" value="C:plasma membrane"/>
    <property type="evidence" value="ECO:0007669"/>
    <property type="project" value="UniProtKB-SubCell"/>
</dbReference>
<evidence type="ECO:0000313" key="9">
    <source>
        <dbReference type="Proteomes" id="UP000249390"/>
    </source>
</evidence>
<organism evidence="8 9">
    <name type="scientific">Cuscuta australis</name>
    <dbReference type="NCBI Taxonomy" id="267555"/>
    <lineage>
        <taxon>Eukaryota</taxon>
        <taxon>Viridiplantae</taxon>
        <taxon>Streptophyta</taxon>
        <taxon>Embryophyta</taxon>
        <taxon>Tracheophyta</taxon>
        <taxon>Spermatophyta</taxon>
        <taxon>Magnoliopsida</taxon>
        <taxon>eudicotyledons</taxon>
        <taxon>Gunneridae</taxon>
        <taxon>Pentapetalae</taxon>
        <taxon>asterids</taxon>
        <taxon>lamiids</taxon>
        <taxon>Solanales</taxon>
        <taxon>Convolvulaceae</taxon>
        <taxon>Cuscuteae</taxon>
        <taxon>Cuscuta</taxon>
        <taxon>Cuscuta subgen. Grammica</taxon>
        <taxon>Cuscuta sect. Cleistogrammica</taxon>
    </lineage>
</organism>
<reference evidence="8 9" key="1">
    <citation type="submission" date="2018-06" db="EMBL/GenBank/DDBJ databases">
        <title>The Genome of Cuscuta australis (Dodder) Provides Insight into the Evolution of Plant Parasitism.</title>
        <authorList>
            <person name="Liu H."/>
        </authorList>
    </citation>
    <scope>NUCLEOTIDE SEQUENCE [LARGE SCALE GENOMIC DNA]</scope>
    <source>
        <strain evidence="9">cv. Yunnan</strain>
        <tissue evidence="8">Vines</tissue>
    </source>
</reference>
<evidence type="ECO:0000256" key="4">
    <source>
        <dbReference type="ARBA" id="ARBA00022729"/>
    </source>
</evidence>
<comment type="subcellular location">
    <subcellularLocation>
        <location evidence="1">Cell membrane</location>
    </subcellularLocation>
</comment>
<evidence type="ECO:0000256" key="1">
    <source>
        <dbReference type="ARBA" id="ARBA00004236"/>
    </source>
</evidence>
<dbReference type="SUPFAM" id="SSF52058">
    <property type="entry name" value="L domain-like"/>
    <property type="match status" value="1"/>
</dbReference>
<keyword evidence="3" id="KW-0433">Leucine-rich repeat</keyword>
<dbReference type="EMBL" id="NQVE01000175">
    <property type="protein sequence ID" value="RAL42196.1"/>
    <property type="molecule type" value="Genomic_DNA"/>
</dbReference>
<dbReference type="InterPro" id="IPR001611">
    <property type="entry name" value="Leu-rich_rpt"/>
</dbReference>
<dbReference type="PANTHER" id="PTHR48059">
    <property type="entry name" value="POLYGALACTURONASE INHIBITOR 1"/>
    <property type="match status" value="1"/>
</dbReference>
<feature type="signal peptide" evidence="7">
    <location>
        <begin position="1"/>
        <end position="38"/>
    </location>
</feature>
<keyword evidence="4 7" id="KW-0732">Signal</keyword>
<keyword evidence="9" id="KW-1185">Reference proteome</keyword>
<dbReference type="GO" id="GO:0006952">
    <property type="term" value="P:defense response"/>
    <property type="evidence" value="ECO:0007669"/>
    <property type="project" value="UniProtKB-ARBA"/>
</dbReference>
<evidence type="ECO:0000256" key="6">
    <source>
        <dbReference type="ARBA" id="ARBA00023136"/>
    </source>
</evidence>
<dbReference type="PANTHER" id="PTHR48059:SF36">
    <property type="entry name" value="LEUCINE-RICH REPEAT DOMAIN, L DOMAIN-CONTAINING PROTEIN-RELATED"/>
    <property type="match status" value="1"/>
</dbReference>
<accession>A0A328D9N0</accession>
<name>A0A328D9N0_9ASTE</name>
<dbReference type="GO" id="GO:0051707">
    <property type="term" value="P:response to other organism"/>
    <property type="evidence" value="ECO:0007669"/>
    <property type="project" value="UniProtKB-ARBA"/>
</dbReference>